<sequence length="69" mass="7909">MRNLNEITDETTDNKNKLKSLKGLPSFSLNKTEVTELGKDFNTQVEQTHDNPFSKGSNVSIYYEKKKTL</sequence>
<organism evidence="1 2">
    <name type="scientific">Capsella rubella</name>
    <dbReference type="NCBI Taxonomy" id="81985"/>
    <lineage>
        <taxon>Eukaryota</taxon>
        <taxon>Viridiplantae</taxon>
        <taxon>Streptophyta</taxon>
        <taxon>Embryophyta</taxon>
        <taxon>Tracheophyta</taxon>
        <taxon>Spermatophyta</taxon>
        <taxon>Magnoliopsida</taxon>
        <taxon>eudicotyledons</taxon>
        <taxon>Gunneridae</taxon>
        <taxon>Pentapetalae</taxon>
        <taxon>rosids</taxon>
        <taxon>malvids</taxon>
        <taxon>Brassicales</taxon>
        <taxon>Brassicaceae</taxon>
        <taxon>Camelineae</taxon>
        <taxon>Capsella</taxon>
    </lineage>
</organism>
<gene>
    <name evidence="1" type="ORF">CARUB_v10006377mg</name>
</gene>
<dbReference type="AlphaFoldDB" id="R0F7V4"/>
<dbReference type="Proteomes" id="UP000029121">
    <property type="component" value="Unassembled WGS sequence"/>
</dbReference>
<evidence type="ECO:0000313" key="2">
    <source>
        <dbReference type="Proteomes" id="UP000029121"/>
    </source>
</evidence>
<protein>
    <submittedName>
        <fullName evidence="1">Uncharacterized protein</fullName>
    </submittedName>
</protein>
<proteinExistence type="predicted"/>
<evidence type="ECO:0000313" key="1">
    <source>
        <dbReference type="EMBL" id="EOA17962.1"/>
    </source>
</evidence>
<accession>R0F7V4</accession>
<dbReference type="EMBL" id="KB870811">
    <property type="protein sequence ID" value="EOA17962.1"/>
    <property type="molecule type" value="Genomic_DNA"/>
</dbReference>
<keyword evidence="2" id="KW-1185">Reference proteome</keyword>
<name>R0F7V4_9BRAS</name>
<reference evidence="2" key="1">
    <citation type="journal article" date="2013" name="Nat. Genet.">
        <title>The Capsella rubella genome and the genomic consequences of rapid mating system evolution.</title>
        <authorList>
            <person name="Slotte T."/>
            <person name="Hazzouri K.M."/>
            <person name="Agren J.A."/>
            <person name="Koenig D."/>
            <person name="Maumus F."/>
            <person name="Guo Y.L."/>
            <person name="Steige K."/>
            <person name="Platts A.E."/>
            <person name="Escobar J.S."/>
            <person name="Newman L.K."/>
            <person name="Wang W."/>
            <person name="Mandakova T."/>
            <person name="Vello E."/>
            <person name="Smith L.M."/>
            <person name="Henz S.R."/>
            <person name="Steffen J."/>
            <person name="Takuno S."/>
            <person name="Brandvain Y."/>
            <person name="Coop G."/>
            <person name="Andolfatto P."/>
            <person name="Hu T.T."/>
            <person name="Blanchette M."/>
            <person name="Clark R.M."/>
            <person name="Quesneville H."/>
            <person name="Nordborg M."/>
            <person name="Gaut B.S."/>
            <person name="Lysak M.A."/>
            <person name="Jenkins J."/>
            <person name="Grimwood J."/>
            <person name="Chapman J."/>
            <person name="Prochnik S."/>
            <person name="Shu S."/>
            <person name="Rokhsar D."/>
            <person name="Schmutz J."/>
            <person name="Weigel D."/>
            <person name="Wright S.I."/>
        </authorList>
    </citation>
    <scope>NUCLEOTIDE SEQUENCE [LARGE SCALE GENOMIC DNA]</scope>
    <source>
        <strain evidence="2">cv. Monte Gargano</strain>
    </source>
</reference>